<protein>
    <submittedName>
        <fullName evidence="9">TonB-linked outer membrane protein, SusC/RagA family</fullName>
    </submittedName>
</protein>
<dbReference type="InterPro" id="IPR011662">
    <property type="entry name" value="Secretin/TonB_short_N"/>
</dbReference>
<dbReference type="SUPFAM" id="SSF49464">
    <property type="entry name" value="Carboxypeptidase regulatory domain-like"/>
    <property type="match status" value="1"/>
</dbReference>
<name>A0A8G2FBM4_9BACT</name>
<dbReference type="InterPro" id="IPR023996">
    <property type="entry name" value="TonB-dep_OMP_SusC/RagA"/>
</dbReference>
<dbReference type="InterPro" id="IPR008969">
    <property type="entry name" value="CarboxyPept-like_regulatory"/>
</dbReference>
<dbReference type="Gene3D" id="2.40.170.20">
    <property type="entry name" value="TonB-dependent receptor, beta-barrel domain"/>
    <property type="match status" value="1"/>
</dbReference>
<comment type="similarity">
    <text evidence="7">Belongs to the TonB-dependent receptor family.</text>
</comment>
<dbReference type="PROSITE" id="PS52016">
    <property type="entry name" value="TONB_DEPENDENT_REC_3"/>
    <property type="match status" value="1"/>
</dbReference>
<dbReference type="SMART" id="SM00965">
    <property type="entry name" value="STN"/>
    <property type="match status" value="1"/>
</dbReference>
<reference evidence="9 10" key="1">
    <citation type="submission" date="2016-10" db="EMBL/GenBank/DDBJ databases">
        <authorList>
            <person name="Varghese N."/>
            <person name="Submissions S."/>
        </authorList>
    </citation>
    <scope>NUCLEOTIDE SEQUENCE [LARGE SCALE GENOMIC DNA]</scope>
    <source>
        <strain evidence="9 10">DSM 29073</strain>
    </source>
</reference>
<dbReference type="Proteomes" id="UP000236725">
    <property type="component" value="Unassembled WGS sequence"/>
</dbReference>
<keyword evidence="6 7" id="KW-0998">Cell outer membrane</keyword>
<dbReference type="Pfam" id="PF07715">
    <property type="entry name" value="Plug"/>
    <property type="match status" value="1"/>
</dbReference>
<evidence type="ECO:0000313" key="10">
    <source>
        <dbReference type="Proteomes" id="UP000236725"/>
    </source>
</evidence>
<sequence length="1134" mass="127548">MYQKLCSRDLLYEILCNKKSINVMKISILLLFVAVFSISATSYSQEARVTLDMENVSINEVFKGIQEQTNYSFWYDLKDINLDKIVSVKVKEKSVGSILEQLLQSENATYKLVGNHIVIIPKQESSGSPVIMQKKNVTGIVKDHLNEPVIGANVVEKGTQNGTITDENGNFSLETSPDAILVVTYIGFLPKEVTVGLKNTFNISLSEDVGQLDEVVVIGYGSVRKKDLTGSVVRLNAEKYKDQAKTQVSDMLLGTVAGFYAQQSGAASDGASKLQVRGPTSLKASTSPLIVLDGVIYNGNLSDINPNDIEAVDILKDASSAAVYGSRAAAGVLIITTKKGVKGKPMINFSAQIGVAQPSNRKFKGYDAEGFLQYRRDAMTAWFPNKYPYFYYNPDELPADTSLDEWRNASANPSADNKSEWGSRLNLFPTEYENFMAGNTIDLADMAFRNGLRQSYDVSISGGTDNTNYYWSLGYDDNETILRDGGFSALRTRLNVDFKIASWLTVGLNTQFTSRDESPLSVSYTARVSPFCSIYKEDESLVWYPSGYQGVQNPFLSKEQERNKKANALFSSLFAKINLPFGFKYEMNFQPRYEFSKDYNFWGPETYVGSIAYSKGYGTRSEYSQFEWMLDNIIRWNKQFGDHNFDLTLLYSAERFRDWGSDMTGETFAPNANLGWSALQQAQKVSVKNNDTELTGNAAMARLNYTLMGKYLLTASVRKDGYSAFGQKNPYAVFPAVALAWRVSDEKFFKVPYVNAMKLRASWGVNGNRSIGQYSALATVTSSLYYDGKNAVSNVYNTSLANSNLKWERTESFNFGIDMSLLNDKISVVADFYSMTTTDLLMDRKLPELTGFSNITTNLGELGNKGFELTVNTQNIDNPDFSWNSNLVFSLNRNKIKKLFGDYGEYILMGKKHNGELPDYTNGLFPGQSIDRVWGYNIVGVWQMEEAEAAKEYNLAPGDFKSEDLDDNGKYEDKMDKQFIGYTSPRFRLGFGNDFTFLKHFTASIFLRADLGHIARASLAERRDGYEYNRINEFDFPYWTPENRNQEWGGLRMSTSSYGGDFQVYKPASFLRIQDVSVGYNLPEAIAKKLFVNSARFSFSIRNLYCFTDWMGWDPESLNTPLPRTYTFGVNVSL</sequence>
<comment type="subcellular location">
    <subcellularLocation>
        <location evidence="1 7">Cell outer membrane</location>
        <topology evidence="1 7">Multi-pass membrane protein</topology>
    </subcellularLocation>
</comment>
<keyword evidence="4 7" id="KW-0812">Transmembrane</keyword>
<keyword evidence="5 7" id="KW-0472">Membrane</keyword>
<dbReference type="InterPro" id="IPR012910">
    <property type="entry name" value="Plug_dom"/>
</dbReference>
<keyword evidence="3 7" id="KW-1134">Transmembrane beta strand</keyword>
<evidence type="ECO:0000256" key="4">
    <source>
        <dbReference type="ARBA" id="ARBA00022692"/>
    </source>
</evidence>
<evidence type="ECO:0000256" key="7">
    <source>
        <dbReference type="PROSITE-ProRule" id="PRU01360"/>
    </source>
</evidence>
<dbReference type="AlphaFoldDB" id="A0A8G2FBM4"/>
<evidence type="ECO:0000256" key="1">
    <source>
        <dbReference type="ARBA" id="ARBA00004571"/>
    </source>
</evidence>
<evidence type="ECO:0000256" key="6">
    <source>
        <dbReference type="ARBA" id="ARBA00023237"/>
    </source>
</evidence>
<dbReference type="EMBL" id="FNVS01000015">
    <property type="protein sequence ID" value="SEG10834.1"/>
    <property type="molecule type" value="Genomic_DNA"/>
</dbReference>
<evidence type="ECO:0000259" key="8">
    <source>
        <dbReference type="SMART" id="SM00965"/>
    </source>
</evidence>
<dbReference type="Gene3D" id="2.170.130.10">
    <property type="entry name" value="TonB-dependent receptor, plug domain"/>
    <property type="match status" value="1"/>
</dbReference>
<dbReference type="InterPro" id="IPR039426">
    <property type="entry name" value="TonB-dep_rcpt-like"/>
</dbReference>
<dbReference type="InterPro" id="IPR037066">
    <property type="entry name" value="Plug_dom_sf"/>
</dbReference>
<dbReference type="Gene3D" id="2.60.40.1120">
    <property type="entry name" value="Carboxypeptidase-like, regulatory domain"/>
    <property type="match status" value="1"/>
</dbReference>
<keyword evidence="2 7" id="KW-0813">Transport</keyword>
<dbReference type="InterPro" id="IPR036942">
    <property type="entry name" value="Beta-barrel_TonB_sf"/>
</dbReference>
<evidence type="ECO:0000256" key="2">
    <source>
        <dbReference type="ARBA" id="ARBA00022448"/>
    </source>
</evidence>
<evidence type="ECO:0000313" key="9">
    <source>
        <dbReference type="EMBL" id="SEG10834.1"/>
    </source>
</evidence>
<evidence type="ECO:0000256" key="5">
    <source>
        <dbReference type="ARBA" id="ARBA00023136"/>
    </source>
</evidence>
<organism evidence="9 10">
    <name type="scientific">Parabacteroides chinchillae</name>
    <dbReference type="NCBI Taxonomy" id="871327"/>
    <lineage>
        <taxon>Bacteria</taxon>
        <taxon>Pseudomonadati</taxon>
        <taxon>Bacteroidota</taxon>
        <taxon>Bacteroidia</taxon>
        <taxon>Bacteroidales</taxon>
        <taxon>Tannerellaceae</taxon>
        <taxon>Parabacteroides</taxon>
    </lineage>
</organism>
<dbReference type="NCBIfam" id="TIGR04056">
    <property type="entry name" value="OMP_RagA_SusC"/>
    <property type="match status" value="1"/>
</dbReference>
<dbReference type="InterPro" id="IPR023997">
    <property type="entry name" value="TonB-dep_OMP_SusC/RagA_CS"/>
</dbReference>
<keyword evidence="10" id="KW-1185">Reference proteome</keyword>
<gene>
    <name evidence="9" type="ORF">SAMN05444001_11521</name>
</gene>
<feature type="domain" description="Secretin/TonB short N-terminal" evidence="8">
    <location>
        <begin position="71"/>
        <end position="122"/>
    </location>
</feature>
<comment type="caution">
    <text evidence="9">The sequence shown here is derived from an EMBL/GenBank/DDBJ whole genome shotgun (WGS) entry which is preliminary data.</text>
</comment>
<dbReference type="Pfam" id="PF13715">
    <property type="entry name" value="CarbopepD_reg_2"/>
    <property type="match status" value="1"/>
</dbReference>
<accession>A0A8G2FBM4</accession>
<evidence type="ECO:0000256" key="3">
    <source>
        <dbReference type="ARBA" id="ARBA00022452"/>
    </source>
</evidence>
<dbReference type="NCBIfam" id="TIGR04057">
    <property type="entry name" value="SusC_RagA_signa"/>
    <property type="match status" value="1"/>
</dbReference>
<dbReference type="GO" id="GO:0009279">
    <property type="term" value="C:cell outer membrane"/>
    <property type="evidence" value="ECO:0007669"/>
    <property type="project" value="UniProtKB-SubCell"/>
</dbReference>
<dbReference type="SUPFAM" id="SSF56935">
    <property type="entry name" value="Porins"/>
    <property type="match status" value="1"/>
</dbReference>
<proteinExistence type="inferred from homology"/>